<dbReference type="Proteomes" id="UP000490800">
    <property type="component" value="Unassembled WGS sequence"/>
</dbReference>
<dbReference type="EMBL" id="RHLK01000004">
    <property type="protein sequence ID" value="MVO99824.1"/>
    <property type="molecule type" value="Genomic_DNA"/>
</dbReference>
<dbReference type="Gene3D" id="3.30.360.40">
    <property type="entry name" value="YwmB-like"/>
    <property type="match status" value="1"/>
</dbReference>
<name>A0A7X3FHG0_9BACL</name>
<gene>
    <name evidence="1" type="ORF">EDM21_09815</name>
</gene>
<dbReference type="Pfam" id="PF08680">
    <property type="entry name" value="DUF1779"/>
    <property type="match status" value="1"/>
</dbReference>
<comment type="caution">
    <text evidence="1">The sequence shown here is derived from an EMBL/GenBank/DDBJ whole genome shotgun (WGS) entry which is preliminary data.</text>
</comment>
<dbReference type="InterPro" id="IPR036209">
    <property type="entry name" value="YwmB-like_sf"/>
</dbReference>
<protein>
    <recommendedName>
        <fullName evidence="3">TATA-box binding protein</fullName>
    </recommendedName>
</protein>
<organism evidence="1 2">
    <name type="scientific">Paenibacillus lutrae</name>
    <dbReference type="NCBI Taxonomy" id="2078573"/>
    <lineage>
        <taxon>Bacteria</taxon>
        <taxon>Bacillati</taxon>
        <taxon>Bacillota</taxon>
        <taxon>Bacilli</taxon>
        <taxon>Bacillales</taxon>
        <taxon>Paenibacillaceae</taxon>
        <taxon>Paenibacillus</taxon>
    </lineage>
</organism>
<keyword evidence="2" id="KW-1185">Reference proteome</keyword>
<dbReference type="RefSeq" id="WP_157335119.1">
    <property type="nucleotide sequence ID" value="NZ_RHLK01000004.1"/>
</dbReference>
<dbReference type="AlphaFoldDB" id="A0A7X3FHG0"/>
<dbReference type="InterPro" id="IPR014794">
    <property type="entry name" value="DUF1779"/>
</dbReference>
<evidence type="ECO:0000313" key="2">
    <source>
        <dbReference type="Proteomes" id="UP000490800"/>
    </source>
</evidence>
<reference evidence="1 2" key="1">
    <citation type="journal article" date="2019" name="Microorganisms">
        <title>Paenibacillus lutrae sp. nov., A Chitinolytic Species Isolated from A River Otter in Castril Natural Park, Granada, Spain.</title>
        <authorList>
            <person name="Rodriguez M."/>
            <person name="Reina J.C."/>
            <person name="Bejar V."/>
            <person name="Llamas I."/>
        </authorList>
    </citation>
    <scope>NUCLEOTIDE SEQUENCE [LARGE SCALE GENOMIC DNA]</scope>
    <source>
        <strain evidence="1 2">N10</strain>
    </source>
</reference>
<sequence length="266" mass="27426">MTKPQTMQPTTKRKLTAKGLFWGFALIAALLLAGWSAAGQRNPADDGGRNDLAALLAAADGLLAQDASVTLRYAAPIAVPGSDDALAAAGGQLAGSLGLPAGTLSRETGHPVYAATAPLASGGRLSLQLARLDDGSSFIIARLEERAEAGLTALTAHLQTVRDALAAAGVHADANIVLQGDASDPRADAQAQAQQLQAHLSGRLGTLELERYADGDTVSTTMSSSRLQAYVQSGRHRVNLQAAVHTDSETGRNRITIGTPVITTSY</sequence>
<proteinExistence type="predicted"/>
<dbReference type="SUPFAM" id="SSF143842">
    <property type="entry name" value="YwmB-like"/>
    <property type="match status" value="1"/>
</dbReference>
<evidence type="ECO:0008006" key="3">
    <source>
        <dbReference type="Google" id="ProtNLM"/>
    </source>
</evidence>
<evidence type="ECO:0000313" key="1">
    <source>
        <dbReference type="EMBL" id="MVO99824.1"/>
    </source>
</evidence>
<dbReference type="OrthoDB" id="2374820at2"/>
<accession>A0A7X3FHG0</accession>